<sequence>MSTNKIFTNNISTNNMSTSKISTNKISTNNMSTNKISTDKISSNNMSTNNMSTNKMSTKNMSTKNMSETYTARHAFYGGESAKTKVVSRPAPSVPRILRHSTTTRPYDGYMGRSNHALAFLDTYSTERAILPKPHLAVATHGHRTLAANNKQRTGAKTKHQHENQHQHEGHFANPPVDFVPGGSLIHGSAHAHLCAPPHPAQEQPFVGLVLLAVYSGC</sequence>
<protein>
    <submittedName>
        <fullName evidence="2">Uncharacterized protein</fullName>
    </submittedName>
</protein>
<feature type="compositionally biased region" description="Basic and acidic residues" evidence="1">
    <location>
        <begin position="161"/>
        <end position="171"/>
    </location>
</feature>
<name>A0ABR4FEI3_9PEZI</name>
<dbReference type="Proteomes" id="UP001600888">
    <property type="component" value="Unassembled WGS sequence"/>
</dbReference>
<feature type="compositionally biased region" description="Polar residues" evidence="1">
    <location>
        <begin position="31"/>
        <end position="41"/>
    </location>
</feature>
<organism evidence="2 3">
    <name type="scientific">Diaporthe vaccinii</name>
    <dbReference type="NCBI Taxonomy" id="105482"/>
    <lineage>
        <taxon>Eukaryota</taxon>
        <taxon>Fungi</taxon>
        <taxon>Dikarya</taxon>
        <taxon>Ascomycota</taxon>
        <taxon>Pezizomycotina</taxon>
        <taxon>Sordariomycetes</taxon>
        <taxon>Sordariomycetidae</taxon>
        <taxon>Diaporthales</taxon>
        <taxon>Diaporthaceae</taxon>
        <taxon>Diaporthe</taxon>
        <taxon>Diaporthe eres species complex</taxon>
    </lineage>
</organism>
<comment type="caution">
    <text evidence="2">The sequence shown here is derived from an EMBL/GenBank/DDBJ whole genome shotgun (WGS) entry which is preliminary data.</text>
</comment>
<accession>A0ABR4FEI3</accession>
<gene>
    <name evidence="2" type="ORF">FJTKL_05113</name>
</gene>
<evidence type="ECO:0000313" key="3">
    <source>
        <dbReference type="Proteomes" id="UP001600888"/>
    </source>
</evidence>
<feature type="region of interest" description="Disordered" evidence="1">
    <location>
        <begin position="22"/>
        <end position="60"/>
    </location>
</feature>
<reference evidence="2 3" key="1">
    <citation type="submission" date="2024-03" db="EMBL/GenBank/DDBJ databases">
        <title>A high-quality draft genome sequence of Diaporthe vaccinii, a causative agent of upright dieback and viscid rot disease in cranberry plants.</title>
        <authorList>
            <person name="Sarrasin M."/>
            <person name="Lang B.F."/>
            <person name="Burger G."/>
        </authorList>
    </citation>
    <scope>NUCLEOTIDE SEQUENCE [LARGE SCALE GENOMIC DNA]</scope>
    <source>
        <strain evidence="2 3">IS7</strain>
    </source>
</reference>
<feature type="region of interest" description="Disordered" evidence="1">
    <location>
        <begin position="153"/>
        <end position="177"/>
    </location>
</feature>
<evidence type="ECO:0000313" key="2">
    <source>
        <dbReference type="EMBL" id="KAL2293105.1"/>
    </source>
</evidence>
<keyword evidence="3" id="KW-1185">Reference proteome</keyword>
<dbReference type="EMBL" id="JBAWTH010000001">
    <property type="protein sequence ID" value="KAL2293105.1"/>
    <property type="molecule type" value="Genomic_DNA"/>
</dbReference>
<proteinExistence type="predicted"/>
<evidence type="ECO:0000256" key="1">
    <source>
        <dbReference type="SAM" id="MobiDB-lite"/>
    </source>
</evidence>
<feature type="compositionally biased region" description="Low complexity" evidence="1">
    <location>
        <begin position="42"/>
        <end position="60"/>
    </location>
</feature>